<evidence type="ECO:0000256" key="2">
    <source>
        <dbReference type="ARBA" id="ARBA00022679"/>
    </source>
</evidence>
<dbReference type="EMBL" id="CP062006">
    <property type="protein sequence ID" value="QTC88624.1"/>
    <property type="molecule type" value="Genomic_DNA"/>
</dbReference>
<name>A0ABX7SLR8_9CAUL</name>
<dbReference type="Proteomes" id="UP000663942">
    <property type="component" value="Chromosome"/>
</dbReference>
<evidence type="ECO:0000313" key="6">
    <source>
        <dbReference type="EMBL" id="QTC88624.1"/>
    </source>
</evidence>
<keyword evidence="2" id="KW-0808">Transferase</keyword>
<proteinExistence type="inferred from homology"/>
<dbReference type="Gene3D" id="3.40.1190.20">
    <property type="match status" value="1"/>
</dbReference>
<reference evidence="6 7" key="1">
    <citation type="submission" date="2020-09" db="EMBL/GenBank/DDBJ databases">
        <title>Brevundimonas sp. LVF1 isolated from an oligotrophic pond in Goettingen, Germany.</title>
        <authorList>
            <person name="Friedrich I."/>
            <person name="Klassen A."/>
            <person name="Neubauer H."/>
            <person name="Schneider D."/>
            <person name="Hertel R."/>
            <person name="Daniel R."/>
        </authorList>
    </citation>
    <scope>NUCLEOTIDE SEQUENCE [LARGE SCALE GENOMIC DNA]</scope>
    <source>
        <strain evidence="6 7">LVF1</strain>
    </source>
</reference>
<dbReference type="InterPro" id="IPR029056">
    <property type="entry name" value="Ribokinase-like"/>
</dbReference>
<evidence type="ECO:0000256" key="4">
    <source>
        <dbReference type="SAM" id="MobiDB-lite"/>
    </source>
</evidence>
<protein>
    <submittedName>
        <fullName evidence="6">Sugar kinase</fullName>
    </submittedName>
</protein>
<comment type="similarity">
    <text evidence="1">Belongs to the carbohydrate kinase PfkB family.</text>
</comment>
<dbReference type="Pfam" id="PF00294">
    <property type="entry name" value="PfkB"/>
    <property type="match status" value="1"/>
</dbReference>
<keyword evidence="3 6" id="KW-0418">Kinase</keyword>
<dbReference type="InterPro" id="IPR011611">
    <property type="entry name" value="PfkB_dom"/>
</dbReference>
<accession>A0ABX7SLR8</accession>
<organism evidence="6 7">
    <name type="scientific">Brevundimonas pondensis</name>
    <dbReference type="NCBI Taxonomy" id="2774189"/>
    <lineage>
        <taxon>Bacteria</taxon>
        <taxon>Pseudomonadati</taxon>
        <taxon>Pseudomonadota</taxon>
        <taxon>Alphaproteobacteria</taxon>
        <taxon>Caulobacterales</taxon>
        <taxon>Caulobacteraceae</taxon>
        <taxon>Brevundimonas</taxon>
    </lineage>
</organism>
<dbReference type="PANTHER" id="PTHR43320">
    <property type="entry name" value="SUGAR KINASE"/>
    <property type="match status" value="1"/>
</dbReference>
<gene>
    <name evidence="6" type="ORF">IFE19_04425</name>
</gene>
<evidence type="ECO:0000313" key="7">
    <source>
        <dbReference type="Proteomes" id="UP000663942"/>
    </source>
</evidence>
<dbReference type="PANTHER" id="PTHR43320:SF2">
    <property type="entry name" value="2-DEHYDRO-3-DEOXYGLUCONOKINASE_2-DEHYDRO-3-DEOXYGALACTONOKINASE"/>
    <property type="match status" value="1"/>
</dbReference>
<dbReference type="CDD" id="cd01166">
    <property type="entry name" value="KdgK"/>
    <property type="match status" value="1"/>
</dbReference>
<evidence type="ECO:0000256" key="3">
    <source>
        <dbReference type="ARBA" id="ARBA00022777"/>
    </source>
</evidence>
<keyword evidence="7" id="KW-1185">Reference proteome</keyword>
<feature type="domain" description="Carbohydrate kinase PfkB" evidence="5">
    <location>
        <begin position="28"/>
        <end position="344"/>
    </location>
</feature>
<dbReference type="SUPFAM" id="SSF53613">
    <property type="entry name" value="Ribokinase-like"/>
    <property type="match status" value="1"/>
</dbReference>
<evidence type="ECO:0000256" key="1">
    <source>
        <dbReference type="ARBA" id="ARBA00010688"/>
    </source>
</evidence>
<feature type="region of interest" description="Disordered" evidence="4">
    <location>
        <begin position="1"/>
        <end position="20"/>
    </location>
</feature>
<dbReference type="GO" id="GO:0016301">
    <property type="term" value="F:kinase activity"/>
    <property type="evidence" value="ECO:0007669"/>
    <property type="project" value="UniProtKB-KW"/>
</dbReference>
<dbReference type="InterPro" id="IPR052700">
    <property type="entry name" value="Carb_kinase_PfkB-like"/>
</dbReference>
<evidence type="ECO:0000259" key="5">
    <source>
        <dbReference type="Pfam" id="PF00294"/>
    </source>
</evidence>
<sequence length="367" mass="38814">MTKDQSAAARPQAASDRVASLGPKNGGRILCFGEMLLRFSPNQNELLLQSPALTARPGGAEANVAVALARFGAPAAMATVLPDNALGQAARDEVRRYGVDTAPVIFAPGRMGLYFLTPGAVRRPSEVLYDRAGSAFVERVADAFDWDALLDGYEWLHVSGVTPATGPNGSRAAVELVEAAVSKGVRVSYDGNFRGKLWEQWAGDPPGTLSQMLAGAEIAFADDRDFALVLKTKFEDADPHARRRLAAAAAFDAYPRLQRIACTLRVQESVADQALSAVMLTRGADGEVVETSTEAIHMTGVVDRVGGGDAFASGVLFGLWSGWSDQEALDFGLAAAGLKHSVPGDFNLFTAAEVRAAMGDGGFDIRR</sequence>